<evidence type="ECO:0000313" key="1">
    <source>
        <dbReference type="EMBL" id="PJZ85369.1"/>
    </source>
</evidence>
<dbReference type="AlphaFoldDB" id="A0A2N0AM36"/>
<dbReference type="Proteomes" id="UP000232145">
    <property type="component" value="Unassembled WGS sequence"/>
</dbReference>
<evidence type="ECO:0000313" key="2">
    <source>
        <dbReference type="Proteomes" id="UP000232145"/>
    </source>
</evidence>
<dbReference type="InterPro" id="IPR058248">
    <property type="entry name" value="Lxx211020-like"/>
</dbReference>
<dbReference type="PANTHER" id="PTHR36302:SF1">
    <property type="entry name" value="COPPER CHAPERONE PCU(A)C"/>
    <property type="match status" value="1"/>
</dbReference>
<gene>
    <name evidence="1" type="ORF">CH364_03755</name>
</gene>
<dbReference type="EMBL" id="NPDX01000001">
    <property type="protein sequence ID" value="PJZ85369.1"/>
    <property type="molecule type" value="Genomic_DNA"/>
</dbReference>
<dbReference type="Gene3D" id="2.60.40.1890">
    <property type="entry name" value="PCu(A)C copper chaperone"/>
    <property type="match status" value="1"/>
</dbReference>
<accession>A0A2N0AM36</accession>
<dbReference type="PANTHER" id="PTHR36302">
    <property type="entry name" value="BLR7088 PROTEIN"/>
    <property type="match status" value="1"/>
</dbReference>
<evidence type="ECO:0008006" key="3">
    <source>
        <dbReference type="Google" id="ProtNLM"/>
    </source>
</evidence>
<dbReference type="OrthoDB" id="329262at2"/>
<sequence length="162" mass="18807">MRVMAITHLIIILIEVLLLRKLNITNAGILLLIQVNLFVFCHKPTETSKLWMTPPPEVAKTAAVYGEIWNPFPVDVEIRNIVSSTYKTIEFHETKVDNETQVAKMRKLEYPILLKANQSIQLERTGKHLMLYDKLNHSEKLELELEFSNGERRVIIVEERSL</sequence>
<comment type="caution">
    <text evidence="1">The sequence shown here is derived from an EMBL/GenBank/DDBJ whole genome shotgun (WGS) entry which is preliminary data.</text>
</comment>
<protein>
    <recommendedName>
        <fullName evidence="3">Copper chaperone PCu(A)C</fullName>
    </recommendedName>
</protein>
<dbReference type="Pfam" id="PF04314">
    <property type="entry name" value="PCuAC"/>
    <property type="match status" value="1"/>
</dbReference>
<proteinExistence type="predicted"/>
<dbReference type="SUPFAM" id="SSF110087">
    <property type="entry name" value="DR1885-like metal-binding protein"/>
    <property type="match status" value="1"/>
</dbReference>
<organism evidence="1 2">
    <name type="scientific">Leptospira harrisiae</name>
    <dbReference type="NCBI Taxonomy" id="2023189"/>
    <lineage>
        <taxon>Bacteria</taxon>
        <taxon>Pseudomonadati</taxon>
        <taxon>Spirochaetota</taxon>
        <taxon>Spirochaetia</taxon>
        <taxon>Leptospirales</taxon>
        <taxon>Leptospiraceae</taxon>
        <taxon>Leptospira</taxon>
    </lineage>
</organism>
<reference evidence="1 2" key="1">
    <citation type="submission" date="2017-07" db="EMBL/GenBank/DDBJ databases">
        <title>Leptospira spp. isolated from tropical soils.</title>
        <authorList>
            <person name="Thibeaux R."/>
            <person name="Iraola G."/>
            <person name="Ferres I."/>
            <person name="Bierque E."/>
            <person name="Girault D."/>
            <person name="Soupe-Gilbert M.-E."/>
            <person name="Picardeau M."/>
            <person name="Goarant C."/>
        </authorList>
    </citation>
    <scope>NUCLEOTIDE SEQUENCE [LARGE SCALE GENOMIC DNA]</scope>
    <source>
        <strain evidence="1 2">FH2-B-A1</strain>
    </source>
</reference>
<name>A0A2N0AM36_9LEPT</name>
<dbReference type="InterPro" id="IPR036182">
    <property type="entry name" value="PCuAC_sf"/>
</dbReference>
<keyword evidence="2" id="KW-1185">Reference proteome</keyword>
<dbReference type="InterPro" id="IPR007410">
    <property type="entry name" value="LpqE-like"/>
</dbReference>